<dbReference type="GO" id="GO:0046872">
    <property type="term" value="F:metal ion binding"/>
    <property type="evidence" value="ECO:0007669"/>
    <property type="project" value="UniProtKB-KW"/>
</dbReference>
<keyword evidence="6" id="KW-0479">Metal-binding</keyword>
<comment type="catalytic activity">
    <reaction evidence="1">
        <text>2 a phenolic donor + H2O2 = 2 a phenolic radical donor + 2 H2O</text>
        <dbReference type="Rhea" id="RHEA:56136"/>
        <dbReference type="ChEBI" id="CHEBI:15377"/>
        <dbReference type="ChEBI" id="CHEBI:16240"/>
        <dbReference type="ChEBI" id="CHEBI:139520"/>
        <dbReference type="ChEBI" id="CHEBI:139521"/>
        <dbReference type="EC" id="1.11.1.7"/>
    </reaction>
</comment>
<evidence type="ECO:0000256" key="3">
    <source>
        <dbReference type="ARBA" id="ARBA00001970"/>
    </source>
</evidence>
<dbReference type="InterPro" id="IPR010255">
    <property type="entry name" value="Haem_peroxidase_sf"/>
</dbReference>
<organism evidence="12">
    <name type="scientific">Aegilops tauschii</name>
    <name type="common">Tausch's goatgrass</name>
    <name type="synonym">Aegilops squarrosa</name>
    <dbReference type="NCBI Taxonomy" id="37682"/>
    <lineage>
        <taxon>Eukaryota</taxon>
        <taxon>Viridiplantae</taxon>
        <taxon>Streptophyta</taxon>
        <taxon>Embryophyta</taxon>
        <taxon>Tracheophyta</taxon>
        <taxon>Spermatophyta</taxon>
        <taxon>Magnoliopsida</taxon>
        <taxon>Liliopsida</taxon>
        <taxon>Poales</taxon>
        <taxon>Poaceae</taxon>
        <taxon>BOP clade</taxon>
        <taxon>Pooideae</taxon>
        <taxon>Triticodae</taxon>
        <taxon>Triticeae</taxon>
        <taxon>Triticinae</taxon>
        <taxon>Aegilops</taxon>
    </lineage>
</organism>
<protein>
    <submittedName>
        <fullName evidence="12">Peroxidase 2</fullName>
    </submittedName>
</protein>
<dbReference type="Gene3D" id="1.10.420.10">
    <property type="entry name" value="Peroxidase, domain 2"/>
    <property type="match status" value="1"/>
</dbReference>
<evidence type="ECO:0000259" key="11">
    <source>
        <dbReference type="PROSITE" id="PS50873"/>
    </source>
</evidence>
<dbReference type="Gene3D" id="1.10.520.10">
    <property type="match status" value="1"/>
</dbReference>
<dbReference type="AlphaFoldDB" id="N1R557"/>
<keyword evidence="10" id="KW-0376">Hydrogen peroxide</keyword>
<dbReference type="PROSITE" id="PS50873">
    <property type="entry name" value="PEROXIDASE_4"/>
    <property type="match status" value="1"/>
</dbReference>
<reference evidence="12" key="1">
    <citation type="submission" date="2015-06" db="UniProtKB">
        <authorList>
            <consortium name="EnsemblPlants"/>
        </authorList>
    </citation>
    <scope>IDENTIFICATION</scope>
</reference>
<evidence type="ECO:0000256" key="1">
    <source>
        <dbReference type="ARBA" id="ARBA00000189"/>
    </source>
</evidence>
<dbReference type="InterPro" id="IPR002016">
    <property type="entry name" value="Haem_peroxidase"/>
</dbReference>
<evidence type="ECO:0000256" key="8">
    <source>
        <dbReference type="ARBA" id="ARBA00023002"/>
    </source>
</evidence>
<dbReference type="GO" id="GO:0006979">
    <property type="term" value="P:response to oxidative stress"/>
    <property type="evidence" value="ECO:0007669"/>
    <property type="project" value="InterPro"/>
</dbReference>
<proteinExistence type="predicted"/>
<dbReference type="GO" id="GO:0020037">
    <property type="term" value="F:heme binding"/>
    <property type="evidence" value="ECO:0007669"/>
    <property type="project" value="InterPro"/>
</dbReference>
<feature type="domain" description="Plant heme peroxidase family profile" evidence="11">
    <location>
        <begin position="36"/>
        <end position="123"/>
    </location>
</feature>
<evidence type="ECO:0000256" key="5">
    <source>
        <dbReference type="ARBA" id="ARBA00022617"/>
    </source>
</evidence>
<dbReference type="PANTHER" id="PTHR31517">
    <property type="match status" value="1"/>
</dbReference>
<dbReference type="GO" id="GO:0042744">
    <property type="term" value="P:hydrogen peroxide catabolic process"/>
    <property type="evidence" value="ECO:0007669"/>
    <property type="project" value="UniProtKB-KW"/>
</dbReference>
<evidence type="ECO:0000313" key="12">
    <source>
        <dbReference type="EnsemblPlants" id="EMT33706"/>
    </source>
</evidence>
<evidence type="ECO:0000256" key="10">
    <source>
        <dbReference type="ARBA" id="ARBA00023324"/>
    </source>
</evidence>
<keyword evidence="4" id="KW-0575">Peroxidase</keyword>
<name>N1R557_AEGTA</name>
<keyword evidence="9" id="KW-0408">Iron</keyword>
<sequence length="124" mass="14319">MALASRKLSVALACVLHYCCCWCRRRAMAWRWVATKNTCPRVVAIVRDEVKKFVYKNVLAHKVLFTSDTTLLTTLATTQMVRDSTNIPRQWEQKFNKATVKMGAIEVKTGYQGKIRRKCRVVDH</sequence>
<keyword evidence="8" id="KW-0560">Oxidoreductase</keyword>
<dbReference type="PANTHER" id="PTHR31517:SF48">
    <property type="entry name" value="PEROXIDASE 16-RELATED"/>
    <property type="match status" value="1"/>
</dbReference>
<evidence type="ECO:0000256" key="2">
    <source>
        <dbReference type="ARBA" id="ARBA00001913"/>
    </source>
</evidence>
<evidence type="ECO:0000256" key="6">
    <source>
        <dbReference type="ARBA" id="ARBA00022723"/>
    </source>
</evidence>
<dbReference type="EnsemblPlants" id="EMT33706">
    <property type="protein sequence ID" value="EMT33706"/>
    <property type="gene ID" value="F775_02043"/>
</dbReference>
<keyword evidence="5" id="KW-0349">Heme</keyword>
<dbReference type="InterPro" id="IPR000823">
    <property type="entry name" value="Peroxidase_pln"/>
</dbReference>
<comment type="cofactor">
    <cofactor evidence="2">
        <name>Ca(2+)</name>
        <dbReference type="ChEBI" id="CHEBI:29108"/>
    </cofactor>
</comment>
<accession>N1R557</accession>
<evidence type="ECO:0000256" key="9">
    <source>
        <dbReference type="ARBA" id="ARBA00023004"/>
    </source>
</evidence>
<evidence type="ECO:0000256" key="4">
    <source>
        <dbReference type="ARBA" id="ARBA00022559"/>
    </source>
</evidence>
<dbReference type="GO" id="GO:0140825">
    <property type="term" value="F:lactoperoxidase activity"/>
    <property type="evidence" value="ECO:0007669"/>
    <property type="project" value="UniProtKB-EC"/>
</dbReference>
<keyword evidence="7" id="KW-0106">Calcium</keyword>
<dbReference type="SUPFAM" id="SSF48113">
    <property type="entry name" value="Heme-dependent peroxidases"/>
    <property type="match status" value="1"/>
</dbReference>
<evidence type="ECO:0000256" key="7">
    <source>
        <dbReference type="ARBA" id="ARBA00022837"/>
    </source>
</evidence>
<comment type="cofactor">
    <cofactor evidence="3">
        <name>heme b</name>
        <dbReference type="ChEBI" id="CHEBI:60344"/>
    </cofactor>
</comment>